<dbReference type="Pfam" id="PF01593">
    <property type="entry name" value="Amino_oxidase"/>
    <property type="match status" value="1"/>
</dbReference>
<evidence type="ECO:0000256" key="1">
    <source>
        <dbReference type="ARBA" id="ARBA00001974"/>
    </source>
</evidence>
<keyword evidence="5" id="KW-1185">Reference proteome</keyword>
<comment type="caution">
    <text evidence="4">The sequence shown here is derived from an EMBL/GenBank/DDBJ whole genome shotgun (WGS) entry which is preliminary data.</text>
</comment>
<evidence type="ECO:0000313" key="4">
    <source>
        <dbReference type="EMBL" id="NMH78805.1"/>
    </source>
</evidence>
<sequence length="524" mass="55398">MSRESTTRAAPLRMRPRVVVPADPRKPRDAPAGTEAVVVGGGVAGISAAVVLAERGVAVTLLEAAPTLGGRLGAWPHTLPDGTEQVVEHGFHAFFRHYYTWRAVLRRIDPELGFLRPVGGYPVISREWPPEDLTGLPAAPPLNLLALFARSPSLGLRDLLGSRQSLAAELLAYDRERTTAAFDAVPAAEFLAGLGMSDRALAMLFEAFARSFFAEPAALSAAELIAMFHYYFLGNPEGIGFDAPTTDHLTCIWEPFRAVLGKHGAQVRTATAASAVVPAVGHRWRVELTDGAPLDTRHLVLATDPGALHRLLAASPAAAAAAPRLAEKAAALALAPPFAVTRLWLGSDVAPERPVFSAVSREATLDSITVYSRLERPSAEWAARTGGSVVELHSYGCTAPDVGSATERMRAELATLWPETRDAPVVHLQQRLEATAPTFPPGGAGTRPTVTGDARGIRVAGDFVDTPMLTGLMERAAASGVLAANDVLAEVGAGPEEILGVPQRGLLAGLLPSRAQPRLTPRRG</sequence>
<reference evidence="4 5" key="1">
    <citation type="submission" date="2020-04" db="EMBL/GenBank/DDBJ databases">
        <authorList>
            <person name="Klaysubun C."/>
            <person name="Duangmal K."/>
            <person name="Lipun K."/>
        </authorList>
    </citation>
    <scope>NUCLEOTIDE SEQUENCE [LARGE SCALE GENOMIC DNA]</scope>
    <source>
        <strain evidence="4 5">JCM 11839</strain>
    </source>
</reference>
<evidence type="ECO:0000259" key="3">
    <source>
        <dbReference type="Pfam" id="PF01593"/>
    </source>
</evidence>
<evidence type="ECO:0000256" key="2">
    <source>
        <dbReference type="ARBA" id="ARBA00023002"/>
    </source>
</evidence>
<gene>
    <name evidence="4" type="ORF">HF577_17150</name>
</gene>
<dbReference type="PANTHER" id="PTHR42923:SF43">
    <property type="entry name" value="AMINE OXIDASE"/>
    <property type="match status" value="1"/>
</dbReference>
<dbReference type="Proteomes" id="UP001296706">
    <property type="component" value="Unassembled WGS sequence"/>
</dbReference>
<dbReference type="PANTHER" id="PTHR42923">
    <property type="entry name" value="PROTOPORPHYRINOGEN OXIDASE"/>
    <property type="match status" value="1"/>
</dbReference>
<dbReference type="InterPro" id="IPR036188">
    <property type="entry name" value="FAD/NAD-bd_sf"/>
</dbReference>
<dbReference type="SUPFAM" id="SSF51905">
    <property type="entry name" value="FAD/NAD(P)-binding domain"/>
    <property type="match status" value="1"/>
</dbReference>
<dbReference type="RefSeq" id="WP_169396873.1">
    <property type="nucleotide sequence ID" value="NZ_BAAAJH010000034.1"/>
</dbReference>
<organism evidence="4 5">
    <name type="scientific">Pseudonocardia xinjiangensis</name>
    <dbReference type="NCBI Taxonomy" id="75289"/>
    <lineage>
        <taxon>Bacteria</taxon>
        <taxon>Bacillati</taxon>
        <taxon>Actinomycetota</taxon>
        <taxon>Actinomycetes</taxon>
        <taxon>Pseudonocardiales</taxon>
        <taxon>Pseudonocardiaceae</taxon>
        <taxon>Pseudonocardia</taxon>
    </lineage>
</organism>
<protein>
    <submittedName>
        <fullName evidence="4">FAD-dependent oxidoreductase</fullName>
    </submittedName>
</protein>
<comment type="cofactor">
    <cofactor evidence="1">
        <name>FAD</name>
        <dbReference type="ChEBI" id="CHEBI:57692"/>
    </cofactor>
</comment>
<feature type="domain" description="Amine oxidase" evidence="3">
    <location>
        <begin position="43"/>
        <end position="488"/>
    </location>
</feature>
<keyword evidence="2" id="KW-0560">Oxidoreductase</keyword>
<dbReference type="Gene3D" id="3.50.50.60">
    <property type="entry name" value="FAD/NAD(P)-binding domain"/>
    <property type="match status" value="1"/>
</dbReference>
<dbReference type="InterPro" id="IPR001613">
    <property type="entry name" value="Flavin_amine_oxidase"/>
</dbReference>
<accession>A0ABX1RHF5</accession>
<name>A0ABX1RHF5_9PSEU</name>
<dbReference type="InterPro" id="IPR050464">
    <property type="entry name" value="Zeta_carotene_desat/Oxidored"/>
</dbReference>
<dbReference type="InterPro" id="IPR002937">
    <property type="entry name" value="Amino_oxidase"/>
</dbReference>
<dbReference type="PRINTS" id="PR00757">
    <property type="entry name" value="AMINEOXDASEF"/>
</dbReference>
<dbReference type="EMBL" id="JAAXKY010000052">
    <property type="protein sequence ID" value="NMH78805.1"/>
    <property type="molecule type" value="Genomic_DNA"/>
</dbReference>
<evidence type="ECO:0000313" key="5">
    <source>
        <dbReference type="Proteomes" id="UP001296706"/>
    </source>
</evidence>
<proteinExistence type="predicted"/>